<evidence type="ECO:0000313" key="2">
    <source>
        <dbReference type="EMBL" id="JAE07739.1"/>
    </source>
</evidence>
<feature type="chain" id="PRO_5002064605" evidence="1">
    <location>
        <begin position="22"/>
        <end position="70"/>
    </location>
</feature>
<organism evidence="2">
    <name type="scientific">Arundo donax</name>
    <name type="common">Giant reed</name>
    <name type="synonym">Donax arundinaceus</name>
    <dbReference type="NCBI Taxonomy" id="35708"/>
    <lineage>
        <taxon>Eukaryota</taxon>
        <taxon>Viridiplantae</taxon>
        <taxon>Streptophyta</taxon>
        <taxon>Embryophyta</taxon>
        <taxon>Tracheophyta</taxon>
        <taxon>Spermatophyta</taxon>
        <taxon>Magnoliopsida</taxon>
        <taxon>Liliopsida</taxon>
        <taxon>Poales</taxon>
        <taxon>Poaceae</taxon>
        <taxon>PACMAD clade</taxon>
        <taxon>Arundinoideae</taxon>
        <taxon>Arundineae</taxon>
        <taxon>Arundo</taxon>
    </lineage>
</organism>
<sequence>MCWFMFKHLILYLLSLPSNLTTDVSVSVLCSCFTFSVCFLLQLCHIVKIFTQLLHISVLILDGLLNIVFT</sequence>
<reference evidence="2" key="1">
    <citation type="submission" date="2014-09" db="EMBL/GenBank/DDBJ databases">
        <authorList>
            <person name="Magalhaes I.L.F."/>
            <person name="Oliveira U."/>
            <person name="Santos F.R."/>
            <person name="Vidigal T.H.D.A."/>
            <person name="Brescovit A.D."/>
            <person name="Santos A.J."/>
        </authorList>
    </citation>
    <scope>NUCLEOTIDE SEQUENCE</scope>
    <source>
        <tissue evidence="2">Shoot tissue taken approximately 20 cm above the soil surface</tissue>
    </source>
</reference>
<dbReference type="EMBL" id="GBRH01190157">
    <property type="protein sequence ID" value="JAE07739.1"/>
    <property type="molecule type" value="Transcribed_RNA"/>
</dbReference>
<reference evidence="2" key="2">
    <citation type="journal article" date="2015" name="Data Brief">
        <title>Shoot transcriptome of the giant reed, Arundo donax.</title>
        <authorList>
            <person name="Barrero R.A."/>
            <person name="Guerrero F.D."/>
            <person name="Moolhuijzen P."/>
            <person name="Goolsby J.A."/>
            <person name="Tidwell J."/>
            <person name="Bellgard S.E."/>
            <person name="Bellgard M.I."/>
        </authorList>
    </citation>
    <scope>NUCLEOTIDE SEQUENCE</scope>
    <source>
        <tissue evidence="2">Shoot tissue taken approximately 20 cm above the soil surface</tissue>
    </source>
</reference>
<feature type="signal peptide" evidence="1">
    <location>
        <begin position="1"/>
        <end position="21"/>
    </location>
</feature>
<evidence type="ECO:0000256" key="1">
    <source>
        <dbReference type="SAM" id="SignalP"/>
    </source>
</evidence>
<proteinExistence type="predicted"/>
<name>A0A0A9F952_ARUDO</name>
<accession>A0A0A9F952</accession>
<dbReference type="AlphaFoldDB" id="A0A0A9F952"/>
<keyword evidence="1" id="KW-0732">Signal</keyword>
<protein>
    <submittedName>
        <fullName evidence="2">Uncharacterized protein</fullName>
    </submittedName>
</protein>